<dbReference type="KEGG" id="mme:Marme_4064"/>
<evidence type="ECO:0000313" key="3">
    <source>
        <dbReference type="Proteomes" id="UP000001062"/>
    </source>
</evidence>
<name>F2K056_MARM1</name>
<organism evidence="2 3">
    <name type="scientific">Marinomonas mediterranea (strain ATCC 700492 / JCM 21426 / NBRC 103028 / MMB-1)</name>
    <dbReference type="NCBI Taxonomy" id="717774"/>
    <lineage>
        <taxon>Bacteria</taxon>
        <taxon>Pseudomonadati</taxon>
        <taxon>Pseudomonadota</taxon>
        <taxon>Gammaproteobacteria</taxon>
        <taxon>Oceanospirillales</taxon>
        <taxon>Oceanospirillaceae</taxon>
        <taxon>Marinomonas</taxon>
    </lineage>
</organism>
<dbReference type="OrthoDB" id="1550938at2"/>
<dbReference type="STRING" id="717774.Marme_4064"/>
<dbReference type="AlphaFoldDB" id="F2K056"/>
<reference evidence="2 3" key="1">
    <citation type="journal article" date="2012" name="Stand. Genomic Sci.">
        <title>Complete genome sequence of the melanogenic marine bacterium Marinomonas mediterranea type strain (MMB-1(T)).</title>
        <authorList>
            <person name="Lucas-Elio P."/>
            <person name="Goodwin L."/>
            <person name="Woyke T."/>
            <person name="Pitluck S."/>
            <person name="Nolan M."/>
            <person name="Kyrpides N.C."/>
            <person name="Detter J.C."/>
            <person name="Copeland A."/>
            <person name="Teshima H."/>
            <person name="Bruce D."/>
            <person name="Detter C."/>
            <person name="Tapia R."/>
            <person name="Han S."/>
            <person name="Land M.L."/>
            <person name="Ivanova N."/>
            <person name="Mikhailova N."/>
            <person name="Johnston A.W."/>
            <person name="Sanchez-Amat A."/>
        </authorList>
    </citation>
    <scope>NUCLEOTIDE SEQUENCE [LARGE SCALE GENOMIC DNA]</scope>
    <source>
        <strain evidence="3">ATCC 700492 / JCM 21426 / NBRC 103028 / MMB-1</strain>
    </source>
</reference>
<dbReference type="HOGENOM" id="CLU_077664_1_0_6"/>
<proteinExistence type="predicted"/>
<protein>
    <recommendedName>
        <fullName evidence="1">Transcriptional regulator AbiEi antitoxin N-terminal domain-containing protein</fullName>
    </recommendedName>
</protein>
<sequence>MSLKINWLVTHTSPGALVLQQWLTENGISYSLAQKYTKSGWLMKLSSGVYYRPSANGDSKPDWTEALQATDIQLRLPVHLAGLGSLTHQGLSHYLSVGKEQVWVGVKSKQSLPKWFREFPDQNWFYCGNHKLEIVPEKDLKVIMVKGKALKASCPELAAYEVVDAIGKLISFEHAAELFQGLVNLSPRKVQSLLERSRSVQTNRVFLFLCHFYDHQWVQRLDETKIGLGSGKRQVVEKGRLDERYQITVPEKFLAKQEEQRNG</sequence>
<gene>
    <name evidence="2" type="ordered locus">Marme_4064</name>
</gene>
<keyword evidence="3" id="KW-1185">Reference proteome</keyword>
<dbReference type="EMBL" id="CP002583">
    <property type="protein sequence ID" value="ADZ93270.1"/>
    <property type="molecule type" value="Genomic_DNA"/>
</dbReference>
<dbReference type="Pfam" id="PF11459">
    <property type="entry name" value="AbiEi_3"/>
    <property type="match status" value="1"/>
</dbReference>
<dbReference type="Pfam" id="PF17194">
    <property type="entry name" value="AbiEi_3_N"/>
    <property type="match status" value="1"/>
</dbReference>
<dbReference type="RefSeq" id="WP_013663172.1">
    <property type="nucleotide sequence ID" value="NC_015276.1"/>
</dbReference>
<feature type="domain" description="Transcriptional regulator AbiEi antitoxin N-terminal" evidence="1">
    <location>
        <begin position="2"/>
        <end position="96"/>
    </location>
</feature>
<dbReference type="Proteomes" id="UP000001062">
    <property type="component" value="Chromosome"/>
</dbReference>
<dbReference type="InterPro" id="IPR033455">
    <property type="entry name" value="AbiEi_3_N"/>
</dbReference>
<evidence type="ECO:0000259" key="1">
    <source>
        <dbReference type="Pfam" id="PF17194"/>
    </source>
</evidence>
<accession>F2K056</accession>
<evidence type="ECO:0000313" key="2">
    <source>
        <dbReference type="EMBL" id="ADZ93270.1"/>
    </source>
</evidence>
<dbReference type="eggNOG" id="COG5340">
    <property type="taxonomic scope" value="Bacteria"/>
</dbReference>
<dbReference type="PATRIC" id="fig|717774.3.peg.4197"/>
<dbReference type="InterPro" id="IPR021561">
    <property type="entry name" value="AbiEi_3"/>
</dbReference>